<evidence type="ECO:0008006" key="4">
    <source>
        <dbReference type="Google" id="ProtNLM"/>
    </source>
</evidence>
<gene>
    <name evidence="2" type="ORF">IEQ34_007867</name>
</gene>
<comment type="caution">
    <text evidence="2">The sequence shown here is derived from an EMBL/GenBank/DDBJ whole genome shotgun (WGS) entry which is preliminary data.</text>
</comment>
<dbReference type="InterPro" id="IPR037151">
    <property type="entry name" value="AlkB-like_sf"/>
</dbReference>
<proteinExistence type="inferred from homology"/>
<dbReference type="EMBL" id="JAGFBR010000008">
    <property type="protein sequence ID" value="KAH0463285.1"/>
    <property type="molecule type" value="Genomic_DNA"/>
</dbReference>
<dbReference type="PANTHER" id="PTHR31447:SF1">
    <property type="entry name" value="OS06G0138200 PROTEIN"/>
    <property type="match status" value="1"/>
</dbReference>
<organism evidence="2 3">
    <name type="scientific">Dendrobium chrysotoxum</name>
    <name type="common">Orchid</name>
    <dbReference type="NCBI Taxonomy" id="161865"/>
    <lineage>
        <taxon>Eukaryota</taxon>
        <taxon>Viridiplantae</taxon>
        <taxon>Streptophyta</taxon>
        <taxon>Embryophyta</taxon>
        <taxon>Tracheophyta</taxon>
        <taxon>Spermatophyta</taxon>
        <taxon>Magnoliopsida</taxon>
        <taxon>Liliopsida</taxon>
        <taxon>Asparagales</taxon>
        <taxon>Orchidaceae</taxon>
        <taxon>Epidendroideae</taxon>
        <taxon>Malaxideae</taxon>
        <taxon>Dendrobiinae</taxon>
        <taxon>Dendrobium</taxon>
    </lineage>
</organism>
<accession>A0AAV7H509</accession>
<dbReference type="GO" id="GO:0003729">
    <property type="term" value="F:mRNA binding"/>
    <property type="evidence" value="ECO:0007669"/>
    <property type="project" value="InterPro"/>
</dbReference>
<name>A0AAV7H509_DENCH</name>
<protein>
    <recommendedName>
        <fullName evidence="4">Fe2OG dioxygenase domain-containing protein</fullName>
    </recommendedName>
</protein>
<evidence type="ECO:0000313" key="2">
    <source>
        <dbReference type="EMBL" id="KAH0463285.1"/>
    </source>
</evidence>
<dbReference type="PANTHER" id="PTHR31447">
    <property type="entry name" value="HYDROXYPROLINE-RICH GLYCOPROTEIN FAMILY PROTEIN-RELATED"/>
    <property type="match status" value="1"/>
</dbReference>
<dbReference type="InterPro" id="IPR044842">
    <property type="entry name" value="ALKBH9B/ALKBH10B-like"/>
</dbReference>
<evidence type="ECO:0000313" key="3">
    <source>
        <dbReference type="Proteomes" id="UP000775213"/>
    </source>
</evidence>
<dbReference type="AlphaFoldDB" id="A0AAV7H509"/>
<dbReference type="SUPFAM" id="SSF51197">
    <property type="entry name" value="Clavaminate synthase-like"/>
    <property type="match status" value="1"/>
</dbReference>
<dbReference type="Gene3D" id="2.60.120.590">
    <property type="entry name" value="Alpha-ketoglutarate-dependent dioxygenase AlkB-like"/>
    <property type="match status" value="1"/>
</dbReference>
<evidence type="ECO:0000256" key="1">
    <source>
        <dbReference type="ARBA" id="ARBA00007879"/>
    </source>
</evidence>
<dbReference type="GO" id="GO:0032451">
    <property type="term" value="F:demethylase activity"/>
    <property type="evidence" value="ECO:0007669"/>
    <property type="project" value="InterPro"/>
</dbReference>
<reference evidence="2 3" key="1">
    <citation type="journal article" date="2021" name="Hortic Res">
        <title>Chromosome-scale assembly of the Dendrobium chrysotoxum genome enhances the understanding of orchid evolution.</title>
        <authorList>
            <person name="Zhang Y."/>
            <person name="Zhang G.Q."/>
            <person name="Zhang D."/>
            <person name="Liu X.D."/>
            <person name="Xu X.Y."/>
            <person name="Sun W.H."/>
            <person name="Yu X."/>
            <person name="Zhu X."/>
            <person name="Wang Z.W."/>
            <person name="Zhao X."/>
            <person name="Zhong W.Y."/>
            <person name="Chen H."/>
            <person name="Yin W.L."/>
            <person name="Huang T."/>
            <person name="Niu S.C."/>
            <person name="Liu Z.J."/>
        </authorList>
    </citation>
    <scope>NUCLEOTIDE SEQUENCE [LARGE SCALE GENOMIC DNA]</scope>
    <source>
        <strain evidence="2">Lindl</strain>
    </source>
</reference>
<dbReference type="GO" id="GO:0006402">
    <property type="term" value="P:mRNA catabolic process"/>
    <property type="evidence" value="ECO:0007669"/>
    <property type="project" value="InterPro"/>
</dbReference>
<keyword evidence="3" id="KW-1185">Reference proteome</keyword>
<dbReference type="Proteomes" id="UP000775213">
    <property type="component" value="Unassembled WGS sequence"/>
</dbReference>
<sequence length="263" mass="30078">MSIHANVLLTGYNKHPKVGSLEIYDHISWVDLSKNQKIIKKRKMNTQEFVEEEKFDSNPKNTKLSIEERKQRCFLILWNKKKLCNFSMICKTDEGIMNLENGIPPGILCNGIVDPILNLFKIMINRLITLHVLPISCVHDSCIINIYESDDCIPPHIDNYDFVRPFCTISFLSKYNIIFGHNIKIIGPDEFIGSASILLSVGYVLVLNSNGTDLAKHCIHAVSYKMISVTFKKMDKTKRPHNFKFDSDFQNIISSDFSDASES</sequence>
<comment type="similarity">
    <text evidence="1">Belongs to the alkB family.</text>
</comment>